<evidence type="ECO:0000256" key="5">
    <source>
        <dbReference type="ARBA" id="ARBA00038894"/>
    </source>
</evidence>
<dbReference type="Gene3D" id="3.10.129.10">
    <property type="entry name" value="Hotdog Thioesterase"/>
    <property type="match status" value="1"/>
</dbReference>
<accession>A0A1N6UJV4</accession>
<comment type="catalytic activity">
    <reaction evidence="3">
        <text>a long-chain fatty acyl-CoA + H2O = a long-chain fatty acid + CoA + H(+)</text>
        <dbReference type="Rhea" id="RHEA:67680"/>
        <dbReference type="ChEBI" id="CHEBI:15377"/>
        <dbReference type="ChEBI" id="CHEBI:15378"/>
        <dbReference type="ChEBI" id="CHEBI:57287"/>
        <dbReference type="ChEBI" id="CHEBI:57560"/>
        <dbReference type="ChEBI" id="CHEBI:83139"/>
    </reaction>
</comment>
<evidence type="ECO:0000256" key="1">
    <source>
        <dbReference type="ARBA" id="ARBA00022801"/>
    </source>
</evidence>
<evidence type="ECO:0000256" key="4">
    <source>
        <dbReference type="ARBA" id="ARBA00038381"/>
    </source>
</evidence>
<dbReference type="PANTHER" id="PTHR43240:SF20">
    <property type="entry name" value="MEDIUM_LONG-CHAIN ACYL-COA THIOESTERASE YIGI"/>
    <property type="match status" value="1"/>
</dbReference>
<dbReference type="EMBL" id="FTMN01000007">
    <property type="protein sequence ID" value="SIQ65606.1"/>
    <property type="molecule type" value="Genomic_DNA"/>
</dbReference>
<keyword evidence="10" id="KW-1185">Reference proteome</keyword>
<keyword evidence="1" id="KW-0378">Hydrolase</keyword>
<gene>
    <name evidence="9" type="ORF">SAMN05421647_10753</name>
</gene>
<evidence type="ECO:0000313" key="9">
    <source>
        <dbReference type="EMBL" id="SIQ65606.1"/>
    </source>
</evidence>
<dbReference type="PANTHER" id="PTHR43240">
    <property type="entry name" value="1,4-DIHYDROXY-2-NAPHTHOYL-COA THIOESTERASE 1"/>
    <property type="match status" value="1"/>
</dbReference>
<dbReference type="NCBIfam" id="TIGR00369">
    <property type="entry name" value="unchar_dom_1"/>
    <property type="match status" value="1"/>
</dbReference>
<dbReference type="RefSeq" id="WP_076463788.1">
    <property type="nucleotide sequence ID" value="NZ_FTMN01000007.1"/>
</dbReference>
<dbReference type="InterPro" id="IPR006683">
    <property type="entry name" value="Thioestr_dom"/>
</dbReference>
<evidence type="ECO:0000313" key="10">
    <source>
        <dbReference type="Proteomes" id="UP000186895"/>
    </source>
</evidence>
<comment type="catalytic activity">
    <reaction evidence="2">
        <text>a fatty acyl-CoA + H2O = a fatty acid + CoA + H(+)</text>
        <dbReference type="Rhea" id="RHEA:16781"/>
        <dbReference type="ChEBI" id="CHEBI:15377"/>
        <dbReference type="ChEBI" id="CHEBI:15378"/>
        <dbReference type="ChEBI" id="CHEBI:28868"/>
        <dbReference type="ChEBI" id="CHEBI:57287"/>
        <dbReference type="ChEBI" id="CHEBI:77636"/>
        <dbReference type="EC" id="3.1.2.20"/>
    </reaction>
</comment>
<dbReference type="CDD" id="cd03443">
    <property type="entry name" value="PaaI_thioesterase"/>
    <property type="match status" value="1"/>
</dbReference>
<name>A0A1N6UJV4_9GAMM</name>
<proteinExistence type="inferred from homology"/>
<dbReference type="Pfam" id="PF03061">
    <property type="entry name" value="4HBT"/>
    <property type="match status" value="1"/>
</dbReference>
<dbReference type="SUPFAM" id="SSF54637">
    <property type="entry name" value="Thioesterase/thiol ester dehydrase-isomerase"/>
    <property type="match status" value="1"/>
</dbReference>
<dbReference type="Proteomes" id="UP000186895">
    <property type="component" value="Unassembled WGS sequence"/>
</dbReference>
<evidence type="ECO:0000256" key="2">
    <source>
        <dbReference type="ARBA" id="ARBA00035880"/>
    </source>
</evidence>
<sequence>MSEEQVFTPRNPEYEIETRRVFDQAPFIRLLGAELCTFRPGHCETRLVLREDHQQQDGFVHAGVQATLADHTAGIAGATLVGEGERVLTAEFKINLLRAASGEYLECIAQVLRPGRRLIVTESEVFAVEGSKRSLVAKATVTLAVVSDNKES</sequence>
<comment type="similarity">
    <text evidence="4">Belongs to the YigI thioesterase family.</text>
</comment>
<comment type="catalytic activity">
    <reaction evidence="7">
        <text>a medium-chain fatty acyl-CoA + H2O = a medium-chain fatty acid + CoA + H(+)</text>
        <dbReference type="Rhea" id="RHEA:68184"/>
        <dbReference type="ChEBI" id="CHEBI:15377"/>
        <dbReference type="ChEBI" id="CHEBI:15378"/>
        <dbReference type="ChEBI" id="CHEBI:57287"/>
        <dbReference type="ChEBI" id="CHEBI:59558"/>
        <dbReference type="ChEBI" id="CHEBI:90546"/>
    </reaction>
</comment>
<dbReference type="eggNOG" id="COG2050">
    <property type="taxonomic scope" value="Bacteria"/>
</dbReference>
<dbReference type="InterPro" id="IPR003736">
    <property type="entry name" value="PAAI_dom"/>
</dbReference>
<protein>
    <recommendedName>
        <fullName evidence="6">Medium/long-chain acyl-CoA thioesterase YigI</fullName>
        <ecNumber evidence="5">3.1.2.20</ecNumber>
    </recommendedName>
</protein>
<dbReference type="EC" id="3.1.2.20" evidence="5"/>
<dbReference type="InterPro" id="IPR029069">
    <property type="entry name" value="HotDog_dom_sf"/>
</dbReference>
<evidence type="ECO:0000256" key="3">
    <source>
        <dbReference type="ARBA" id="ARBA00036002"/>
    </source>
</evidence>
<evidence type="ECO:0000256" key="6">
    <source>
        <dbReference type="ARBA" id="ARBA00040062"/>
    </source>
</evidence>
<dbReference type="AlphaFoldDB" id="A0A1N6UJV4"/>
<reference evidence="9 10" key="1">
    <citation type="submission" date="2017-01" db="EMBL/GenBank/DDBJ databases">
        <authorList>
            <person name="Mah S.A."/>
            <person name="Swanson W.J."/>
            <person name="Moy G.W."/>
            <person name="Vacquier V.D."/>
        </authorList>
    </citation>
    <scope>NUCLEOTIDE SEQUENCE [LARGE SCALE GENOMIC DNA]</scope>
    <source>
        <strain evidence="9 10">DSM 7027</strain>
    </source>
</reference>
<dbReference type="STRING" id="49186.SAMN05421647_10753"/>
<evidence type="ECO:0000256" key="7">
    <source>
        <dbReference type="ARBA" id="ARBA00048062"/>
    </source>
</evidence>
<organism evidence="9 10">
    <name type="scientific">Marinobacterium stanieri</name>
    <dbReference type="NCBI Taxonomy" id="49186"/>
    <lineage>
        <taxon>Bacteria</taxon>
        <taxon>Pseudomonadati</taxon>
        <taxon>Pseudomonadota</taxon>
        <taxon>Gammaproteobacteria</taxon>
        <taxon>Oceanospirillales</taxon>
        <taxon>Oceanospirillaceae</taxon>
        <taxon>Marinobacterium</taxon>
    </lineage>
</organism>
<feature type="domain" description="Thioesterase" evidence="8">
    <location>
        <begin position="58"/>
        <end position="131"/>
    </location>
</feature>
<evidence type="ECO:0000259" key="8">
    <source>
        <dbReference type="Pfam" id="PF03061"/>
    </source>
</evidence>
<dbReference type="GO" id="GO:0047617">
    <property type="term" value="F:fatty acyl-CoA hydrolase activity"/>
    <property type="evidence" value="ECO:0007669"/>
    <property type="project" value="UniProtKB-EC"/>
</dbReference>